<feature type="transmembrane region" description="Helical" evidence="7">
    <location>
        <begin position="110"/>
        <end position="141"/>
    </location>
</feature>
<dbReference type="AlphaFoldDB" id="A0A9D1AQ76"/>
<sequence>MLDTLRNIDQYLHEYHLLSIAFRLILSMVLGGILGMERGRKKRPAGFRTYMTVCVGSALVMCTSQYMVQVFGTGDPARLGAQVISGIGFLGAGTIIVTGRSQVKGLTTAACLWASACIGLAVGIGFYLGGILCTILIYLGMTVMHRIEWNLLSRARVMDFFAEFSSIQDIGRFIQMLREHGITVSDLQMNRKDRTQNDLIGVMFTIKLEKPIPHAKLLEMFSGFDGIKFVEEIL</sequence>
<evidence type="ECO:0000256" key="1">
    <source>
        <dbReference type="ARBA" id="ARBA00004651"/>
    </source>
</evidence>
<reference evidence="9" key="1">
    <citation type="submission" date="2020-10" db="EMBL/GenBank/DDBJ databases">
        <authorList>
            <person name="Gilroy R."/>
        </authorList>
    </citation>
    <scope>NUCLEOTIDE SEQUENCE</scope>
    <source>
        <strain evidence="9">ChiSxjej1B13-7958</strain>
    </source>
</reference>
<organism evidence="9 10">
    <name type="scientific">Candidatus Caccousia avicola</name>
    <dbReference type="NCBI Taxonomy" id="2840721"/>
    <lineage>
        <taxon>Bacteria</taxon>
        <taxon>Bacillati</taxon>
        <taxon>Bacillota</taxon>
        <taxon>Clostridia</taxon>
        <taxon>Eubacteriales</taxon>
        <taxon>Oscillospiraceae</taxon>
        <taxon>Oscillospiraceae incertae sedis</taxon>
        <taxon>Candidatus Caccousia</taxon>
    </lineage>
</organism>
<reference evidence="9" key="2">
    <citation type="journal article" date="2021" name="PeerJ">
        <title>Extensive microbial diversity within the chicken gut microbiome revealed by metagenomics and culture.</title>
        <authorList>
            <person name="Gilroy R."/>
            <person name="Ravi A."/>
            <person name="Getino M."/>
            <person name="Pursley I."/>
            <person name="Horton D.L."/>
            <person name="Alikhan N.F."/>
            <person name="Baker D."/>
            <person name="Gharbi K."/>
            <person name="Hall N."/>
            <person name="Watson M."/>
            <person name="Adriaenssens E.M."/>
            <person name="Foster-Nyarko E."/>
            <person name="Jarju S."/>
            <person name="Secka A."/>
            <person name="Antonio M."/>
            <person name="Oren A."/>
            <person name="Chaudhuri R.R."/>
            <person name="La Ragione R."/>
            <person name="Hildebrand F."/>
            <person name="Pallen M.J."/>
        </authorList>
    </citation>
    <scope>NUCLEOTIDE SEQUENCE</scope>
    <source>
        <strain evidence="9">ChiSxjej1B13-7958</strain>
    </source>
</reference>
<dbReference type="PANTHER" id="PTHR33778:SF1">
    <property type="entry name" value="MAGNESIUM TRANSPORTER YHID-RELATED"/>
    <property type="match status" value="1"/>
</dbReference>
<keyword evidence="4 7" id="KW-0812">Transmembrane</keyword>
<evidence type="ECO:0000313" key="9">
    <source>
        <dbReference type="EMBL" id="HIR48262.1"/>
    </source>
</evidence>
<feature type="transmembrane region" description="Helical" evidence="7">
    <location>
        <begin position="47"/>
        <end position="67"/>
    </location>
</feature>
<evidence type="ECO:0000256" key="7">
    <source>
        <dbReference type="SAM" id="Phobius"/>
    </source>
</evidence>
<feature type="domain" description="MgtC/SapB/SrpB/YhiD N-terminal" evidence="8">
    <location>
        <begin position="24"/>
        <end position="148"/>
    </location>
</feature>
<comment type="caution">
    <text evidence="9">The sequence shown here is derived from an EMBL/GenBank/DDBJ whole genome shotgun (WGS) entry which is preliminary data.</text>
</comment>
<accession>A0A9D1AQ76</accession>
<dbReference type="GO" id="GO:0005886">
    <property type="term" value="C:plasma membrane"/>
    <property type="evidence" value="ECO:0007669"/>
    <property type="project" value="UniProtKB-SubCell"/>
</dbReference>
<evidence type="ECO:0000256" key="5">
    <source>
        <dbReference type="ARBA" id="ARBA00022989"/>
    </source>
</evidence>
<evidence type="ECO:0000256" key="3">
    <source>
        <dbReference type="ARBA" id="ARBA00022475"/>
    </source>
</evidence>
<dbReference type="Pfam" id="PF02308">
    <property type="entry name" value="MgtC"/>
    <property type="match status" value="1"/>
</dbReference>
<name>A0A9D1AQ76_9FIRM</name>
<dbReference type="PRINTS" id="PR01837">
    <property type="entry name" value="MGTCSAPBPROT"/>
</dbReference>
<comment type="subcellular location">
    <subcellularLocation>
        <location evidence="1">Cell membrane</location>
        <topology evidence="1">Multi-pass membrane protein</topology>
    </subcellularLocation>
</comment>
<evidence type="ECO:0000256" key="6">
    <source>
        <dbReference type="ARBA" id="ARBA00023136"/>
    </source>
</evidence>
<dbReference type="EMBL" id="DVGZ01000125">
    <property type="protein sequence ID" value="HIR48262.1"/>
    <property type="molecule type" value="Genomic_DNA"/>
</dbReference>
<protein>
    <submittedName>
        <fullName evidence="9">MgtC/SapB family protein</fullName>
    </submittedName>
</protein>
<evidence type="ECO:0000313" key="10">
    <source>
        <dbReference type="Proteomes" id="UP000824242"/>
    </source>
</evidence>
<feature type="transmembrane region" description="Helical" evidence="7">
    <location>
        <begin position="79"/>
        <end position="98"/>
    </location>
</feature>
<dbReference type="PANTHER" id="PTHR33778">
    <property type="entry name" value="PROTEIN MGTC"/>
    <property type="match status" value="1"/>
</dbReference>
<dbReference type="InterPro" id="IPR049177">
    <property type="entry name" value="MgtC_SapB_SrpB_YhiD_N"/>
</dbReference>
<proteinExistence type="inferred from homology"/>
<comment type="similarity">
    <text evidence="2">Belongs to the MgtC/SapB family.</text>
</comment>
<evidence type="ECO:0000256" key="4">
    <source>
        <dbReference type="ARBA" id="ARBA00022692"/>
    </source>
</evidence>
<dbReference type="InterPro" id="IPR003416">
    <property type="entry name" value="MgtC/SapB/SrpB/YhiD_fam"/>
</dbReference>
<keyword evidence="5 7" id="KW-1133">Transmembrane helix</keyword>
<evidence type="ECO:0000256" key="2">
    <source>
        <dbReference type="ARBA" id="ARBA00009298"/>
    </source>
</evidence>
<gene>
    <name evidence="9" type="ORF">IAB89_11525</name>
</gene>
<keyword evidence="3" id="KW-1003">Cell membrane</keyword>
<evidence type="ECO:0000259" key="8">
    <source>
        <dbReference type="Pfam" id="PF02308"/>
    </source>
</evidence>
<keyword evidence="6 7" id="KW-0472">Membrane</keyword>
<dbReference type="Proteomes" id="UP000824242">
    <property type="component" value="Unassembled WGS sequence"/>
</dbReference>
<feature type="transmembrane region" description="Helical" evidence="7">
    <location>
        <begin position="15"/>
        <end position="35"/>
    </location>
</feature>